<gene>
    <name evidence="1" type="ORF">GCM10009560_45260</name>
</gene>
<evidence type="ECO:0000313" key="1">
    <source>
        <dbReference type="EMBL" id="GAA0936525.1"/>
    </source>
</evidence>
<sequence length="175" mass="18645">MRLDRIPSAQEAPRDAVPSTVRAAIGRGPARRRTVVKGVIVALAGAALVPFDWVLSRRAAHAGPSTEWTAANCSDGYPSGYAESANTWWAGGPAVCFGGWRMGSFPCDGAKFHFEGSRGYGDENYTSSRVTTCAGRNAWRWTAGGGTYRCSDATTTTVWNSGERYTALTIAACLL</sequence>
<dbReference type="Proteomes" id="UP001501578">
    <property type="component" value="Unassembled WGS sequence"/>
</dbReference>
<evidence type="ECO:0000313" key="2">
    <source>
        <dbReference type="Proteomes" id="UP001501578"/>
    </source>
</evidence>
<organism evidence="1 2">
    <name type="scientific">Nonomuraea longicatena</name>
    <dbReference type="NCBI Taxonomy" id="83682"/>
    <lineage>
        <taxon>Bacteria</taxon>
        <taxon>Bacillati</taxon>
        <taxon>Actinomycetota</taxon>
        <taxon>Actinomycetes</taxon>
        <taxon>Streptosporangiales</taxon>
        <taxon>Streptosporangiaceae</taxon>
        <taxon>Nonomuraea</taxon>
    </lineage>
</organism>
<comment type="caution">
    <text evidence="1">The sequence shown here is derived from an EMBL/GenBank/DDBJ whole genome shotgun (WGS) entry which is preliminary data.</text>
</comment>
<dbReference type="EMBL" id="BAAAHQ010000023">
    <property type="protein sequence ID" value="GAA0936525.1"/>
    <property type="molecule type" value="Genomic_DNA"/>
</dbReference>
<keyword evidence="2" id="KW-1185">Reference proteome</keyword>
<protein>
    <submittedName>
        <fullName evidence="1">Uncharacterized protein</fullName>
    </submittedName>
</protein>
<dbReference type="RefSeq" id="WP_343951940.1">
    <property type="nucleotide sequence ID" value="NZ_BAAAHQ010000023.1"/>
</dbReference>
<proteinExistence type="predicted"/>
<reference evidence="1 2" key="1">
    <citation type="journal article" date="2019" name="Int. J. Syst. Evol. Microbiol.">
        <title>The Global Catalogue of Microorganisms (GCM) 10K type strain sequencing project: providing services to taxonomists for standard genome sequencing and annotation.</title>
        <authorList>
            <consortium name="The Broad Institute Genomics Platform"/>
            <consortium name="The Broad Institute Genome Sequencing Center for Infectious Disease"/>
            <person name="Wu L."/>
            <person name="Ma J."/>
        </authorList>
    </citation>
    <scope>NUCLEOTIDE SEQUENCE [LARGE SCALE GENOMIC DNA]</scope>
    <source>
        <strain evidence="1 2">JCM 11136</strain>
    </source>
</reference>
<name>A0ABN1Q2H8_9ACTN</name>
<accession>A0ABN1Q2H8</accession>